<feature type="domain" description="DUF4476" evidence="2">
    <location>
        <begin position="60"/>
        <end position="152"/>
    </location>
</feature>
<dbReference type="GeneID" id="8856979"/>
<sequence>MVNLKILDYICCCFVSHADERSEVPFSQLSNPSPNTERSSDLNDTTDDFCESSEMIIGLSAEQYEVLLNQVQHEIDFDDEKMNHITAYLTEKNVCIDTEQALAFIGTIHFSNTRIVFIERLLPFIIDLKVGKKKIIETIGFYNDKIKIKKLISEHLKKRKIGDNFMKPPPVSPSQARMNALGGYKGTTSDYLVGGTELESFGSKQIKQSSSTSRSASPSPNYQANNK</sequence>
<keyword evidence="4" id="KW-1185">Reference proteome</keyword>
<feature type="region of interest" description="Disordered" evidence="1">
    <location>
        <begin position="25"/>
        <end position="44"/>
    </location>
</feature>
<name>D2W0Y7_NAEGR</name>
<dbReference type="OMA" id="DYICCCF"/>
<reference evidence="3 4" key="1">
    <citation type="journal article" date="2010" name="Cell">
        <title>The genome of Naegleria gruberi illuminates early eukaryotic versatility.</title>
        <authorList>
            <person name="Fritz-Laylin L.K."/>
            <person name="Prochnik S.E."/>
            <person name="Ginger M.L."/>
            <person name="Dacks J.B."/>
            <person name="Carpenter M.L."/>
            <person name="Field M.C."/>
            <person name="Kuo A."/>
            <person name="Paredez A."/>
            <person name="Chapman J."/>
            <person name="Pham J."/>
            <person name="Shu S."/>
            <person name="Neupane R."/>
            <person name="Cipriano M."/>
            <person name="Mancuso J."/>
            <person name="Tu H."/>
            <person name="Salamov A."/>
            <person name="Lindquist E."/>
            <person name="Shapiro H."/>
            <person name="Lucas S."/>
            <person name="Grigoriev I.V."/>
            <person name="Cande W.Z."/>
            <person name="Fulton C."/>
            <person name="Rokhsar D.S."/>
            <person name="Dawson S.C."/>
        </authorList>
    </citation>
    <scope>NUCLEOTIDE SEQUENCE [LARGE SCALE GENOMIC DNA]</scope>
    <source>
        <strain evidence="3 4">NEG-M</strain>
    </source>
</reference>
<gene>
    <name evidence="3" type="ORF">NAEGRDRAFT_81977</name>
</gene>
<dbReference type="RefSeq" id="XP_002669968.1">
    <property type="nucleotide sequence ID" value="XM_002669922.1"/>
</dbReference>
<feature type="compositionally biased region" description="Low complexity" evidence="1">
    <location>
        <begin position="203"/>
        <end position="220"/>
    </location>
</feature>
<dbReference type="Proteomes" id="UP000006671">
    <property type="component" value="Unassembled WGS sequence"/>
</dbReference>
<dbReference type="InterPro" id="IPR028011">
    <property type="entry name" value="DUF4476"/>
</dbReference>
<feature type="compositionally biased region" description="Polar residues" evidence="1">
    <location>
        <begin position="25"/>
        <end position="37"/>
    </location>
</feature>
<proteinExistence type="predicted"/>
<accession>D2W0Y7</accession>
<dbReference type="OrthoDB" id="10290750at2759"/>
<evidence type="ECO:0000313" key="3">
    <source>
        <dbReference type="EMBL" id="EFC37224.1"/>
    </source>
</evidence>
<dbReference type="VEuPathDB" id="AmoebaDB:NAEGRDRAFT_81977"/>
<dbReference type="InParanoid" id="D2W0Y7"/>
<dbReference type="KEGG" id="ngr:NAEGRDRAFT_81977"/>
<dbReference type="AlphaFoldDB" id="D2W0Y7"/>
<evidence type="ECO:0000259" key="2">
    <source>
        <dbReference type="Pfam" id="PF14771"/>
    </source>
</evidence>
<dbReference type="EMBL" id="GG738920">
    <property type="protein sequence ID" value="EFC37224.1"/>
    <property type="molecule type" value="Genomic_DNA"/>
</dbReference>
<evidence type="ECO:0000313" key="4">
    <source>
        <dbReference type="Proteomes" id="UP000006671"/>
    </source>
</evidence>
<protein>
    <recommendedName>
        <fullName evidence="2">DUF4476 domain-containing protein</fullName>
    </recommendedName>
</protein>
<organism evidence="4">
    <name type="scientific">Naegleria gruberi</name>
    <name type="common">Amoeba</name>
    <dbReference type="NCBI Taxonomy" id="5762"/>
    <lineage>
        <taxon>Eukaryota</taxon>
        <taxon>Discoba</taxon>
        <taxon>Heterolobosea</taxon>
        <taxon>Tetramitia</taxon>
        <taxon>Eutetramitia</taxon>
        <taxon>Vahlkampfiidae</taxon>
        <taxon>Naegleria</taxon>
    </lineage>
</organism>
<evidence type="ECO:0000256" key="1">
    <source>
        <dbReference type="SAM" id="MobiDB-lite"/>
    </source>
</evidence>
<dbReference type="Pfam" id="PF14771">
    <property type="entry name" value="DUF4476"/>
    <property type="match status" value="1"/>
</dbReference>
<feature type="region of interest" description="Disordered" evidence="1">
    <location>
        <begin position="203"/>
        <end position="227"/>
    </location>
</feature>